<name>A0ABV4EBW4_9GAMM</name>
<evidence type="ECO:0000313" key="3">
    <source>
        <dbReference type="Proteomes" id="UP001565243"/>
    </source>
</evidence>
<protein>
    <submittedName>
        <fullName evidence="2">Uncharacterized protein</fullName>
    </submittedName>
</protein>
<comment type="caution">
    <text evidence="2">The sequence shown here is derived from an EMBL/GenBank/DDBJ whole genome shotgun (WGS) entry which is preliminary data.</text>
</comment>
<feature type="signal peptide" evidence="1">
    <location>
        <begin position="1"/>
        <end position="27"/>
    </location>
</feature>
<keyword evidence="1" id="KW-0732">Signal</keyword>
<keyword evidence="3" id="KW-1185">Reference proteome</keyword>
<evidence type="ECO:0000256" key="1">
    <source>
        <dbReference type="SAM" id="SignalP"/>
    </source>
</evidence>
<reference evidence="2 3" key="1">
    <citation type="submission" date="2024-07" db="EMBL/GenBank/DDBJ databases">
        <authorList>
            <person name="Hebao G."/>
        </authorList>
    </citation>
    <scope>NUCLEOTIDE SEQUENCE [LARGE SCALE GENOMIC DNA]</scope>
    <source>
        <strain evidence="2 3">ACCC 02193</strain>
    </source>
</reference>
<dbReference type="EMBL" id="JBGFFX010000012">
    <property type="protein sequence ID" value="MEY8772417.1"/>
    <property type="molecule type" value="Genomic_DNA"/>
</dbReference>
<proteinExistence type="predicted"/>
<dbReference type="RefSeq" id="WP_253455129.1">
    <property type="nucleotide sequence ID" value="NZ_JBGFFX010000012.1"/>
</dbReference>
<evidence type="ECO:0000313" key="2">
    <source>
        <dbReference type="EMBL" id="MEY8772417.1"/>
    </source>
</evidence>
<gene>
    <name evidence="2" type="ORF">AB6T85_18585</name>
</gene>
<organism evidence="2 3">
    <name type="scientific">Erwinia aeris</name>
    <dbReference type="NCBI Taxonomy" id="3239803"/>
    <lineage>
        <taxon>Bacteria</taxon>
        <taxon>Pseudomonadati</taxon>
        <taxon>Pseudomonadota</taxon>
        <taxon>Gammaproteobacteria</taxon>
        <taxon>Enterobacterales</taxon>
        <taxon>Erwiniaceae</taxon>
        <taxon>Erwinia</taxon>
    </lineage>
</organism>
<sequence>MMNGSNTFLTLAVPALFTVLLPLNAPAQQVTLTLSQEQDGGSAGRACMYIHQGQAEYRLVKPDQLCPGTLTIEAATHHI</sequence>
<dbReference type="Proteomes" id="UP001565243">
    <property type="component" value="Unassembled WGS sequence"/>
</dbReference>
<feature type="chain" id="PRO_5046751455" evidence="1">
    <location>
        <begin position="28"/>
        <end position="79"/>
    </location>
</feature>
<accession>A0ABV4EBW4</accession>